<sequence>MASQSPRLPCFNPRHKTPPPTPPESVKSFSSTTVVDEEAPSVVLRSFSCQSRPISPIEFLLDWTLKILGVVSAILFGIWAPVSYRATTNGNLSNDEAQDQVIARLEYIAQEMQDLKKRMNSFGGLRAWEFCEAEGRRTLSACQSLASSMPIDSLLSDLANTQQTHAPSSRRTAAPTATTGSIVPSAALTISPSTISLPTSELLQRSTTFISKPTGQMNLIPTPTLKVPGFLYPDADIAGLGHKFAFGFVFWALLVLSIISGFRKVWGGVRRRMRR</sequence>
<proteinExistence type="predicted"/>
<dbReference type="EMBL" id="ML994615">
    <property type="protein sequence ID" value="KAF2192134.1"/>
    <property type="molecule type" value="Genomic_DNA"/>
</dbReference>
<protein>
    <submittedName>
        <fullName evidence="3">Uncharacterized protein</fullName>
    </submittedName>
</protein>
<keyword evidence="2" id="KW-0812">Transmembrane</keyword>
<keyword evidence="4" id="KW-1185">Reference proteome</keyword>
<dbReference type="OrthoDB" id="3563303at2759"/>
<accession>A0A6A6EKI8</accession>
<evidence type="ECO:0000256" key="1">
    <source>
        <dbReference type="SAM" id="MobiDB-lite"/>
    </source>
</evidence>
<dbReference type="AlphaFoldDB" id="A0A6A6EKI8"/>
<organism evidence="3 4">
    <name type="scientific">Zopfia rhizophila CBS 207.26</name>
    <dbReference type="NCBI Taxonomy" id="1314779"/>
    <lineage>
        <taxon>Eukaryota</taxon>
        <taxon>Fungi</taxon>
        <taxon>Dikarya</taxon>
        <taxon>Ascomycota</taxon>
        <taxon>Pezizomycotina</taxon>
        <taxon>Dothideomycetes</taxon>
        <taxon>Dothideomycetes incertae sedis</taxon>
        <taxon>Zopfiaceae</taxon>
        <taxon>Zopfia</taxon>
    </lineage>
</organism>
<evidence type="ECO:0000313" key="3">
    <source>
        <dbReference type="EMBL" id="KAF2192134.1"/>
    </source>
</evidence>
<keyword evidence="2" id="KW-0472">Membrane</keyword>
<feature type="transmembrane region" description="Helical" evidence="2">
    <location>
        <begin position="244"/>
        <end position="266"/>
    </location>
</feature>
<name>A0A6A6EKI8_9PEZI</name>
<evidence type="ECO:0000313" key="4">
    <source>
        <dbReference type="Proteomes" id="UP000800200"/>
    </source>
</evidence>
<keyword evidence="2" id="KW-1133">Transmembrane helix</keyword>
<gene>
    <name evidence="3" type="ORF">K469DRAFT_306179</name>
</gene>
<dbReference type="Proteomes" id="UP000800200">
    <property type="component" value="Unassembled WGS sequence"/>
</dbReference>
<feature type="region of interest" description="Disordered" evidence="1">
    <location>
        <begin position="1"/>
        <end position="30"/>
    </location>
</feature>
<evidence type="ECO:0000256" key="2">
    <source>
        <dbReference type="SAM" id="Phobius"/>
    </source>
</evidence>
<reference evidence="3" key="1">
    <citation type="journal article" date="2020" name="Stud. Mycol.">
        <title>101 Dothideomycetes genomes: a test case for predicting lifestyles and emergence of pathogens.</title>
        <authorList>
            <person name="Haridas S."/>
            <person name="Albert R."/>
            <person name="Binder M."/>
            <person name="Bloem J."/>
            <person name="Labutti K."/>
            <person name="Salamov A."/>
            <person name="Andreopoulos B."/>
            <person name="Baker S."/>
            <person name="Barry K."/>
            <person name="Bills G."/>
            <person name="Bluhm B."/>
            <person name="Cannon C."/>
            <person name="Castanera R."/>
            <person name="Culley D."/>
            <person name="Daum C."/>
            <person name="Ezra D."/>
            <person name="Gonzalez J."/>
            <person name="Henrissat B."/>
            <person name="Kuo A."/>
            <person name="Liang C."/>
            <person name="Lipzen A."/>
            <person name="Lutzoni F."/>
            <person name="Magnuson J."/>
            <person name="Mondo S."/>
            <person name="Nolan M."/>
            <person name="Ohm R."/>
            <person name="Pangilinan J."/>
            <person name="Park H.-J."/>
            <person name="Ramirez L."/>
            <person name="Alfaro M."/>
            <person name="Sun H."/>
            <person name="Tritt A."/>
            <person name="Yoshinaga Y."/>
            <person name="Zwiers L.-H."/>
            <person name="Turgeon B."/>
            <person name="Goodwin S."/>
            <person name="Spatafora J."/>
            <person name="Crous P."/>
            <person name="Grigoriev I."/>
        </authorList>
    </citation>
    <scope>NUCLEOTIDE SEQUENCE</scope>
    <source>
        <strain evidence="3">CBS 207.26</strain>
    </source>
</reference>